<feature type="transmembrane region" description="Helical" evidence="5">
    <location>
        <begin position="162"/>
        <end position="186"/>
    </location>
</feature>
<dbReference type="PROSITE" id="PS50850">
    <property type="entry name" value="MFS"/>
    <property type="match status" value="1"/>
</dbReference>
<feature type="domain" description="Major facilitator superfamily (MFS) profile" evidence="6">
    <location>
        <begin position="35"/>
        <end position="494"/>
    </location>
</feature>
<dbReference type="FunFam" id="1.20.1250.20:FF:000355">
    <property type="entry name" value="SLC (SoLute Carrier) homolog"/>
    <property type="match status" value="1"/>
</dbReference>
<proteinExistence type="predicted"/>
<evidence type="ECO:0000256" key="2">
    <source>
        <dbReference type="ARBA" id="ARBA00022692"/>
    </source>
</evidence>
<comment type="subcellular location">
    <subcellularLocation>
        <location evidence="1">Membrane</location>
        <topology evidence="1">Multi-pass membrane protein</topology>
    </subcellularLocation>
</comment>
<feature type="transmembrane region" description="Helical" evidence="5">
    <location>
        <begin position="376"/>
        <end position="396"/>
    </location>
</feature>
<dbReference type="WBParaSite" id="Pan_g15879.t1">
    <property type="protein sequence ID" value="Pan_g15879.t1"/>
    <property type="gene ID" value="Pan_g15879"/>
</dbReference>
<accession>A0A7E4V343</accession>
<keyword evidence="3 5" id="KW-1133">Transmembrane helix</keyword>
<dbReference type="InterPro" id="IPR036259">
    <property type="entry name" value="MFS_trans_sf"/>
</dbReference>
<keyword evidence="2 5" id="KW-0812">Transmembrane</keyword>
<reference evidence="7" key="1">
    <citation type="journal article" date="2013" name="Genetics">
        <title>The draft genome and transcriptome of Panagrellus redivivus are shaped by the harsh demands of a free-living lifestyle.</title>
        <authorList>
            <person name="Srinivasan J."/>
            <person name="Dillman A.R."/>
            <person name="Macchietto M.G."/>
            <person name="Heikkinen L."/>
            <person name="Lakso M."/>
            <person name="Fracchia K.M."/>
            <person name="Antoshechkin I."/>
            <person name="Mortazavi A."/>
            <person name="Wong G."/>
            <person name="Sternberg P.W."/>
        </authorList>
    </citation>
    <scope>NUCLEOTIDE SEQUENCE [LARGE SCALE GENOMIC DNA]</scope>
    <source>
        <strain evidence="7">MT8872</strain>
    </source>
</reference>
<feature type="transmembrane region" description="Helical" evidence="5">
    <location>
        <begin position="231"/>
        <end position="249"/>
    </location>
</feature>
<feature type="transmembrane region" description="Helical" evidence="5">
    <location>
        <begin position="470"/>
        <end position="489"/>
    </location>
</feature>
<feature type="transmembrane region" description="Helical" evidence="5">
    <location>
        <begin position="207"/>
        <end position="225"/>
    </location>
</feature>
<dbReference type="GO" id="GO:0016020">
    <property type="term" value="C:membrane"/>
    <property type="evidence" value="ECO:0007669"/>
    <property type="project" value="UniProtKB-SubCell"/>
</dbReference>
<dbReference type="AlphaFoldDB" id="A0A7E4V343"/>
<feature type="transmembrane region" description="Helical" evidence="5">
    <location>
        <begin position="436"/>
        <end position="458"/>
    </location>
</feature>
<reference evidence="8" key="2">
    <citation type="submission" date="2020-10" db="UniProtKB">
        <authorList>
            <consortium name="WormBaseParasite"/>
        </authorList>
    </citation>
    <scope>IDENTIFICATION</scope>
</reference>
<dbReference type="Gene3D" id="1.20.1250.20">
    <property type="entry name" value="MFS general substrate transporter like domains"/>
    <property type="match status" value="2"/>
</dbReference>
<dbReference type="SUPFAM" id="SSF103473">
    <property type="entry name" value="MFS general substrate transporter"/>
    <property type="match status" value="1"/>
</dbReference>
<dbReference type="Proteomes" id="UP000492821">
    <property type="component" value="Unassembled WGS sequence"/>
</dbReference>
<dbReference type="FunFam" id="1.20.1250.20:FF:000423">
    <property type="entry name" value="Putative inorganic phosphate cotransporter-like Protein"/>
    <property type="match status" value="1"/>
</dbReference>
<dbReference type="PANTHER" id="PTHR11662">
    <property type="entry name" value="SOLUTE CARRIER FAMILY 17"/>
    <property type="match status" value="1"/>
</dbReference>
<dbReference type="InterPro" id="IPR050382">
    <property type="entry name" value="MFS_Na/Anion_cotransporter"/>
</dbReference>
<evidence type="ECO:0000256" key="3">
    <source>
        <dbReference type="ARBA" id="ARBA00022989"/>
    </source>
</evidence>
<dbReference type="GO" id="GO:0006820">
    <property type="term" value="P:monoatomic anion transport"/>
    <property type="evidence" value="ECO:0007669"/>
    <property type="project" value="TreeGrafter"/>
</dbReference>
<sequence>MSSPLPSKMVPTPSKCKPPIFTINSIRLHIGVLLMLGLFCATSMRVNMSMAVVCMVNETAYERERPSTWINSSEVLSDYHRTCATSVEDANVSNGHAGTLLWTPKQISLLLSATFYGGLVTSWWSGTLADRVGPKTTLLFGVLDCVVVTALTPFLAERSFVALFIARLIMGLGEGFVFPSISSMSARWFPPQERSTFAAIYTSGNQLASVLGLPLASALCGTTFLGGWPSIFYVFAVLGISWCILWTVITSNSPDANKFISTEEMLYIHEQTAGHLAKKSGSSKLSTTSIPWLKMITSMALFANLVAQISFRFSAGLLQSYLPTYTMQVLRVPMNQNGIYTMLPFLTQLISKNVFGGFSDWVKRKGFISDTTAAKVFQVSGNLGAACCFVVLAFFVDCTTKPLALLALAFYGIFFSAGICGFFTSQLSIAPPFTGTVMSMGMLFGTLGNVAAPSLVGFLNKYGSEAEWRVIWIVTAVINVIAGTFYLFFGTAEIQDWAKPAVLSSDKTIQSETS</sequence>
<dbReference type="InterPro" id="IPR020846">
    <property type="entry name" value="MFS_dom"/>
</dbReference>
<feature type="transmembrane region" description="Helical" evidence="5">
    <location>
        <begin position="338"/>
        <end position="355"/>
    </location>
</feature>
<name>A0A7E4V343_PANRE</name>
<dbReference type="InterPro" id="IPR011701">
    <property type="entry name" value="MFS"/>
</dbReference>
<evidence type="ECO:0000256" key="5">
    <source>
        <dbReference type="SAM" id="Phobius"/>
    </source>
</evidence>
<feature type="transmembrane region" description="Helical" evidence="5">
    <location>
        <begin position="20"/>
        <end position="41"/>
    </location>
</feature>
<feature type="transmembrane region" description="Helical" evidence="5">
    <location>
        <begin position="299"/>
        <end position="318"/>
    </location>
</feature>
<dbReference type="GO" id="GO:0022857">
    <property type="term" value="F:transmembrane transporter activity"/>
    <property type="evidence" value="ECO:0007669"/>
    <property type="project" value="InterPro"/>
</dbReference>
<keyword evidence="7" id="KW-1185">Reference proteome</keyword>
<dbReference type="PANTHER" id="PTHR11662:SF405">
    <property type="entry name" value="PROTEIN CBG12249"/>
    <property type="match status" value="1"/>
</dbReference>
<evidence type="ECO:0000256" key="4">
    <source>
        <dbReference type="ARBA" id="ARBA00023136"/>
    </source>
</evidence>
<evidence type="ECO:0000259" key="6">
    <source>
        <dbReference type="PROSITE" id="PS50850"/>
    </source>
</evidence>
<dbReference type="Pfam" id="PF07690">
    <property type="entry name" value="MFS_1"/>
    <property type="match status" value="1"/>
</dbReference>
<feature type="transmembrane region" description="Helical" evidence="5">
    <location>
        <begin position="402"/>
        <end position="424"/>
    </location>
</feature>
<organism evidence="7 8">
    <name type="scientific">Panagrellus redivivus</name>
    <name type="common">Microworm</name>
    <dbReference type="NCBI Taxonomy" id="6233"/>
    <lineage>
        <taxon>Eukaryota</taxon>
        <taxon>Metazoa</taxon>
        <taxon>Ecdysozoa</taxon>
        <taxon>Nematoda</taxon>
        <taxon>Chromadorea</taxon>
        <taxon>Rhabditida</taxon>
        <taxon>Tylenchina</taxon>
        <taxon>Panagrolaimomorpha</taxon>
        <taxon>Panagrolaimoidea</taxon>
        <taxon>Panagrolaimidae</taxon>
        <taxon>Panagrellus</taxon>
    </lineage>
</organism>
<keyword evidence="4 5" id="KW-0472">Membrane</keyword>
<evidence type="ECO:0000313" key="7">
    <source>
        <dbReference type="Proteomes" id="UP000492821"/>
    </source>
</evidence>
<evidence type="ECO:0000256" key="1">
    <source>
        <dbReference type="ARBA" id="ARBA00004141"/>
    </source>
</evidence>
<feature type="transmembrane region" description="Helical" evidence="5">
    <location>
        <begin position="138"/>
        <end position="156"/>
    </location>
</feature>
<evidence type="ECO:0000313" key="8">
    <source>
        <dbReference type="WBParaSite" id="Pan_g15879.t1"/>
    </source>
</evidence>
<protein>
    <submittedName>
        <fullName evidence="8">MFS domain-containing protein</fullName>
    </submittedName>
</protein>